<dbReference type="EMBL" id="FWXD01000012">
    <property type="protein sequence ID" value="SMC25725.1"/>
    <property type="molecule type" value="Genomic_DNA"/>
</dbReference>
<keyword evidence="1" id="KW-1133">Transmembrane helix</keyword>
<evidence type="ECO:0000256" key="1">
    <source>
        <dbReference type="SAM" id="Phobius"/>
    </source>
</evidence>
<dbReference type="AlphaFoldDB" id="A0A1W1XPE8"/>
<accession>A0A1W1XPE8</accession>
<dbReference type="STRING" id="1121001.SAMN02745857_02254"/>
<dbReference type="Pfam" id="PF10067">
    <property type="entry name" value="DUF2306"/>
    <property type="match status" value="1"/>
</dbReference>
<dbReference type="InterPro" id="IPR018750">
    <property type="entry name" value="DUF2306_membrane"/>
</dbReference>
<organism evidence="2 3">
    <name type="scientific">Andreprevotia lacus DSM 23236</name>
    <dbReference type="NCBI Taxonomy" id="1121001"/>
    <lineage>
        <taxon>Bacteria</taxon>
        <taxon>Pseudomonadati</taxon>
        <taxon>Pseudomonadota</taxon>
        <taxon>Betaproteobacteria</taxon>
        <taxon>Neisseriales</taxon>
        <taxon>Chitinibacteraceae</taxon>
        <taxon>Andreprevotia</taxon>
    </lineage>
</organism>
<keyword evidence="1" id="KW-0812">Transmembrane</keyword>
<gene>
    <name evidence="2" type="ORF">SAMN02745857_02254</name>
</gene>
<dbReference type="Proteomes" id="UP000192761">
    <property type="component" value="Unassembled WGS sequence"/>
</dbReference>
<dbReference type="OrthoDB" id="8759010at2"/>
<keyword evidence="1" id="KW-0472">Membrane</keyword>
<dbReference type="RefSeq" id="WP_084090907.1">
    <property type="nucleotide sequence ID" value="NZ_FWXD01000012.1"/>
</dbReference>
<feature type="transmembrane region" description="Helical" evidence="1">
    <location>
        <begin position="52"/>
        <end position="74"/>
    </location>
</feature>
<reference evidence="2 3" key="1">
    <citation type="submission" date="2017-04" db="EMBL/GenBank/DDBJ databases">
        <authorList>
            <person name="Afonso C.L."/>
            <person name="Miller P.J."/>
            <person name="Scott M.A."/>
            <person name="Spackman E."/>
            <person name="Goraichik I."/>
            <person name="Dimitrov K.M."/>
            <person name="Suarez D.L."/>
            <person name="Swayne D.E."/>
        </authorList>
    </citation>
    <scope>NUCLEOTIDE SEQUENCE [LARGE SCALE GENOMIC DNA]</scope>
    <source>
        <strain evidence="2 3">DSM 23236</strain>
    </source>
</reference>
<feature type="transmembrane region" description="Helical" evidence="1">
    <location>
        <begin position="117"/>
        <end position="140"/>
    </location>
</feature>
<evidence type="ECO:0000313" key="3">
    <source>
        <dbReference type="Proteomes" id="UP000192761"/>
    </source>
</evidence>
<keyword evidence="3" id="KW-1185">Reference proteome</keyword>
<evidence type="ECO:0000313" key="2">
    <source>
        <dbReference type="EMBL" id="SMC25725.1"/>
    </source>
</evidence>
<feature type="transmembrane region" description="Helical" evidence="1">
    <location>
        <begin position="86"/>
        <end position="105"/>
    </location>
</feature>
<name>A0A1W1XPE8_9NEIS</name>
<proteinExistence type="predicted"/>
<sequence length="213" mass="23264">MRPTSTLPSWLTPAGLLTLGIVPALAGAARLVLLAHGGPLTADNARFLAAPWPVAIHIICTTLYCLLGAWQFWPRLRRQQPGWHRLAGRILVPCGLASALSGLWMTQFYPWPEFDGLALYLIRLVVGSAMLASLYIGFAAIRKGNVARHRVWMTRAYALGLGAGTQVFTHLPLIITPSLRSELSRTLCMAAGWAINLAVAEWLLHQPAQPSTR</sequence>
<protein>
    <submittedName>
        <fullName evidence="2">Uncharacterized membrane protein</fullName>
    </submittedName>
</protein>